<proteinExistence type="predicted"/>
<evidence type="ECO:0000313" key="3">
    <source>
        <dbReference type="Proteomes" id="UP000193558"/>
    </source>
</evidence>
<dbReference type="OrthoDB" id="6434633at2"/>
<dbReference type="AlphaFoldDB" id="A0A1X1D2A6"/>
<organism evidence="2 3">
    <name type="scientific">Pantoea rwandensis</name>
    <dbReference type="NCBI Taxonomy" id="1076550"/>
    <lineage>
        <taxon>Bacteria</taxon>
        <taxon>Pseudomonadati</taxon>
        <taxon>Pseudomonadota</taxon>
        <taxon>Gammaproteobacteria</taxon>
        <taxon>Enterobacterales</taxon>
        <taxon>Erwiniaceae</taxon>
        <taxon>Pantoea</taxon>
    </lineage>
</organism>
<reference evidence="2 3" key="1">
    <citation type="journal article" date="2017" name="Antonie Van Leeuwenhoek">
        <title>Phylogenomic resolution of the bacterial genus Pantoea and its relationship with Erwinia and Tatumella.</title>
        <authorList>
            <person name="Palmer M."/>
            <person name="Steenkamp E.T."/>
            <person name="Coetzee M.P."/>
            <person name="Chan W.Y."/>
            <person name="van Zyl E."/>
            <person name="De Maayer P."/>
            <person name="Coutinho T.A."/>
            <person name="Blom J."/>
            <person name="Smits T.H."/>
            <person name="Duffy B."/>
            <person name="Venter S.N."/>
        </authorList>
    </citation>
    <scope>NUCLEOTIDE SEQUENCE [LARGE SCALE GENOMIC DNA]</scope>
    <source>
        <strain evidence="2 3">LMG 26275</strain>
    </source>
</reference>
<accession>A0A1X1D2A6</accession>
<evidence type="ECO:0000313" key="2">
    <source>
        <dbReference type="EMBL" id="ORM70818.1"/>
    </source>
</evidence>
<dbReference type="EMBL" id="MLFR01000003">
    <property type="protein sequence ID" value="ORM70818.1"/>
    <property type="molecule type" value="Genomic_DNA"/>
</dbReference>
<name>A0A1X1D2A6_9GAMM</name>
<dbReference type="Proteomes" id="UP000193558">
    <property type="component" value="Unassembled WGS sequence"/>
</dbReference>
<gene>
    <name evidence="2" type="ORF">HA51_05885</name>
</gene>
<sequence length="254" mass="26161">MKNYDDLQRFKEKTKTLDIAFKDMSGQSQEADHSQWAIIRQLGTHNEPELGSGQRIDLPQPQPIRGDEFVAPAQPAPAAVAPLSGTTRGSILDSLAATAPVESTPAVPPTGVSSLFPPAPAAKPAPSVIAQAPKATHVERQATTSLFPPAPAKPAAASEPAPVTAPVPVSAAPAAPVFAAPAESARIAPVLAAPAESVRSAPAPTFAASAEPARPAATTPSRFGALFRSRPAEPANISKETPLKPLLEKIALCR</sequence>
<dbReference type="Pfam" id="PF17037">
    <property type="entry name" value="CBP_BcsO"/>
    <property type="match status" value="1"/>
</dbReference>
<feature type="region of interest" description="Disordered" evidence="1">
    <location>
        <begin position="41"/>
        <end position="65"/>
    </location>
</feature>
<evidence type="ECO:0000256" key="1">
    <source>
        <dbReference type="SAM" id="MobiDB-lite"/>
    </source>
</evidence>
<protein>
    <submittedName>
        <fullName evidence="2">Cellulose biosynthesis protein BcsO</fullName>
    </submittedName>
</protein>
<dbReference type="RefSeq" id="WP_084933106.1">
    <property type="nucleotide sequence ID" value="NZ_MLFR01000003.1"/>
</dbReference>
<comment type="caution">
    <text evidence="2">The sequence shown here is derived from an EMBL/GenBank/DDBJ whole genome shotgun (WGS) entry which is preliminary data.</text>
</comment>
<dbReference type="InterPro" id="IPR031484">
    <property type="entry name" value="CBP_BcsO"/>
</dbReference>